<feature type="compositionally biased region" description="Basic and acidic residues" evidence="5">
    <location>
        <begin position="1"/>
        <end position="10"/>
    </location>
</feature>
<comment type="caution">
    <text evidence="7">The sequence shown here is derived from an EMBL/GenBank/DDBJ whole genome shotgun (WGS) entry which is preliminary data.</text>
</comment>
<evidence type="ECO:0000256" key="2">
    <source>
        <dbReference type="ARBA" id="ARBA00022670"/>
    </source>
</evidence>
<evidence type="ECO:0000259" key="6">
    <source>
        <dbReference type="PROSITE" id="PS51935"/>
    </source>
</evidence>
<dbReference type="EMBL" id="MTEJ01000479">
    <property type="protein sequence ID" value="OQX02523.1"/>
    <property type="molecule type" value="Genomic_DNA"/>
</dbReference>
<comment type="similarity">
    <text evidence="1">Belongs to the peptidase C40 family.</text>
</comment>
<dbReference type="InterPro" id="IPR051202">
    <property type="entry name" value="Peptidase_C40"/>
</dbReference>
<evidence type="ECO:0000256" key="1">
    <source>
        <dbReference type="ARBA" id="ARBA00007074"/>
    </source>
</evidence>
<evidence type="ECO:0000256" key="3">
    <source>
        <dbReference type="ARBA" id="ARBA00022801"/>
    </source>
</evidence>
<keyword evidence="2" id="KW-0645">Protease</keyword>
<dbReference type="Pfam" id="PF00877">
    <property type="entry name" value="NLPC_P60"/>
    <property type="match status" value="1"/>
</dbReference>
<dbReference type="AlphaFoldDB" id="A0A1Y1QCD9"/>
<feature type="domain" description="NlpC/P60" evidence="6">
    <location>
        <begin position="1"/>
        <end position="86"/>
    </location>
</feature>
<dbReference type="InterPro" id="IPR038765">
    <property type="entry name" value="Papain-like_cys_pep_sf"/>
</dbReference>
<dbReference type="PROSITE" id="PS51935">
    <property type="entry name" value="NLPC_P60"/>
    <property type="match status" value="1"/>
</dbReference>
<dbReference type="PANTHER" id="PTHR47053:SF1">
    <property type="entry name" value="MUREIN DD-ENDOPEPTIDASE MEPH-RELATED"/>
    <property type="match status" value="1"/>
</dbReference>
<evidence type="ECO:0000256" key="5">
    <source>
        <dbReference type="SAM" id="MobiDB-lite"/>
    </source>
</evidence>
<dbReference type="PANTHER" id="PTHR47053">
    <property type="entry name" value="MUREIN DD-ENDOPEPTIDASE MEPH-RELATED"/>
    <property type="match status" value="1"/>
</dbReference>
<accession>A0A1Y1QCD9</accession>
<dbReference type="GO" id="GO:0008234">
    <property type="term" value="F:cysteine-type peptidase activity"/>
    <property type="evidence" value="ECO:0007669"/>
    <property type="project" value="UniProtKB-KW"/>
</dbReference>
<keyword evidence="3" id="KW-0378">Hydrolase</keyword>
<name>A0A1Y1QCD9_9GAMM</name>
<keyword evidence="4" id="KW-0788">Thiol protease</keyword>
<dbReference type="Proteomes" id="UP000192491">
    <property type="component" value="Unassembled WGS sequence"/>
</dbReference>
<feature type="region of interest" description="Disordered" evidence="5">
    <location>
        <begin position="1"/>
        <end position="21"/>
    </location>
</feature>
<reference evidence="7 8" key="1">
    <citation type="submission" date="2017-01" db="EMBL/GenBank/DDBJ databases">
        <title>Novel large sulfur bacteria in the metagenomes of groundwater-fed chemosynthetic microbial mats in the Lake Huron basin.</title>
        <authorList>
            <person name="Sharrar A.M."/>
            <person name="Flood B.E."/>
            <person name="Bailey J.V."/>
            <person name="Jones D.S."/>
            <person name="Biddanda B."/>
            <person name="Ruberg S.A."/>
            <person name="Marcus D.N."/>
            <person name="Dick G.J."/>
        </authorList>
    </citation>
    <scope>NUCLEOTIDE SEQUENCE [LARGE SCALE GENOMIC DNA]</scope>
    <source>
        <strain evidence="7">A8</strain>
    </source>
</reference>
<evidence type="ECO:0000313" key="7">
    <source>
        <dbReference type="EMBL" id="OQX02523.1"/>
    </source>
</evidence>
<gene>
    <name evidence="7" type="ORF">BWK73_42495</name>
</gene>
<protein>
    <recommendedName>
        <fullName evidence="6">NlpC/P60 domain-containing protein</fullName>
    </recommendedName>
</protein>
<sequence>MFIKMHKELPRTAAEQSQASRTLSFEEMRPGDLIFFRTSGSTVNHVGIYVGRGNFIHAASGGSKVTLDNLSKTYWQQRLVKFGAFLA</sequence>
<dbReference type="InterPro" id="IPR000064">
    <property type="entry name" value="NLP_P60_dom"/>
</dbReference>
<dbReference type="Gene3D" id="3.90.1720.10">
    <property type="entry name" value="endopeptidase domain like (from Nostoc punctiforme)"/>
    <property type="match status" value="1"/>
</dbReference>
<organism evidence="7 8">
    <name type="scientific">Thiothrix lacustris</name>
    <dbReference type="NCBI Taxonomy" id="525917"/>
    <lineage>
        <taxon>Bacteria</taxon>
        <taxon>Pseudomonadati</taxon>
        <taxon>Pseudomonadota</taxon>
        <taxon>Gammaproteobacteria</taxon>
        <taxon>Thiotrichales</taxon>
        <taxon>Thiotrichaceae</taxon>
        <taxon>Thiothrix</taxon>
    </lineage>
</organism>
<dbReference type="SUPFAM" id="SSF54001">
    <property type="entry name" value="Cysteine proteinases"/>
    <property type="match status" value="1"/>
</dbReference>
<proteinExistence type="inferred from homology"/>
<evidence type="ECO:0000256" key="4">
    <source>
        <dbReference type="ARBA" id="ARBA00022807"/>
    </source>
</evidence>
<evidence type="ECO:0000313" key="8">
    <source>
        <dbReference type="Proteomes" id="UP000192491"/>
    </source>
</evidence>
<dbReference type="GO" id="GO:0006508">
    <property type="term" value="P:proteolysis"/>
    <property type="evidence" value="ECO:0007669"/>
    <property type="project" value="UniProtKB-KW"/>
</dbReference>